<name>A0A6G1DA27_9ORYZ</name>
<dbReference type="EMBL" id="SPHZ02000007">
    <property type="protein sequence ID" value="KAF0909297.1"/>
    <property type="molecule type" value="Genomic_DNA"/>
</dbReference>
<organism evidence="1 2">
    <name type="scientific">Oryza meyeriana var. granulata</name>
    <dbReference type="NCBI Taxonomy" id="110450"/>
    <lineage>
        <taxon>Eukaryota</taxon>
        <taxon>Viridiplantae</taxon>
        <taxon>Streptophyta</taxon>
        <taxon>Embryophyta</taxon>
        <taxon>Tracheophyta</taxon>
        <taxon>Spermatophyta</taxon>
        <taxon>Magnoliopsida</taxon>
        <taxon>Liliopsida</taxon>
        <taxon>Poales</taxon>
        <taxon>Poaceae</taxon>
        <taxon>BOP clade</taxon>
        <taxon>Oryzoideae</taxon>
        <taxon>Oryzeae</taxon>
        <taxon>Oryzinae</taxon>
        <taxon>Oryza</taxon>
        <taxon>Oryza meyeriana</taxon>
    </lineage>
</organism>
<comment type="caution">
    <text evidence="1">The sequence shown here is derived from an EMBL/GenBank/DDBJ whole genome shotgun (WGS) entry which is preliminary data.</text>
</comment>
<keyword evidence="2" id="KW-1185">Reference proteome</keyword>
<accession>A0A6G1DA27</accession>
<evidence type="ECO:0000313" key="1">
    <source>
        <dbReference type="EMBL" id="KAF0909297.1"/>
    </source>
</evidence>
<protein>
    <submittedName>
        <fullName evidence="1">Uncharacterized protein</fullName>
    </submittedName>
</protein>
<gene>
    <name evidence="1" type="ORF">E2562_034289</name>
</gene>
<evidence type="ECO:0000313" key="2">
    <source>
        <dbReference type="Proteomes" id="UP000479710"/>
    </source>
</evidence>
<reference evidence="1 2" key="1">
    <citation type="submission" date="2019-11" db="EMBL/GenBank/DDBJ databases">
        <title>Whole genome sequence of Oryza granulata.</title>
        <authorList>
            <person name="Li W."/>
        </authorList>
    </citation>
    <scope>NUCLEOTIDE SEQUENCE [LARGE SCALE GENOMIC DNA]</scope>
    <source>
        <strain evidence="2">cv. Menghai</strain>
        <tissue evidence="1">Leaf</tissue>
    </source>
</reference>
<dbReference type="AlphaFoldDB" id="A0A6G1DA27"/>
<dbReference type="Proteomes" id="UP000479710">
    <property type="component" value="Unassembled WGS sequence"/>
</dbReference>
<sequence>MSFTWPSAFSCSVIASQRTLSRVRVVYSLLMQLRVCLRAEHTDLTRASNSLRATSNHSLSSSKVLCSLSRRPSPRALSYISGKAS</sequence>
<proteinExistence type="predicted"/>